<keyword evidence="2 12" id="KW-0813">Transport</keyword>
<evidence type="ECO:0000256" key="12">
    <source>
        <dbReference type="HAMAP-Rule" id="MF_01464"/>
    </source>
</evidence>
<comment type="caution">
    <text evidence="14">The sequence shown here is derived from an EMBL/GenBank/DDBJ whole genome shotgun (WGS) entry which is preliminary data.</text>
</comment>
<keyword evidence="3 12" id="KW-1003">Cell membrane</keyword>
<dbReference type="GO" id="GO:0005886">
    <property type="term" value="C:plasma membrane"/>
    <property type="evidence" value="ECO:0007669"/>
    <property type="project" value="UniProtKB-SubCell"/>
</dbReference>
<dbReference type="GO" id="GO:0065002">
    <property type="term" value="P:intracellular protein transmembrane transport"/>
    <property type="evidence" value="ECO:0007669"/>
    <property type="project" value="UniProtKB-UniRule"/>
</dbReference>
<feature type="transmembrane region" description="Helical" evidence="12">
    <location>
        <begin position="271"/>
        <end position="293"/>
    </location>
</feature>
<comment type="function">
    <text evidence="9 12">Part of the Sec protein translocase complex. Interacts with the SecYEG preprotein conducting channel. SecDF uses the proton motive force (PMF) to complete protein translocation after the ATP-dependent function of SecA.</text>
</comment>
<feature type="transmembrane region" description="Helical" evidence="12">
    <location>
        <begin position="136"/>
        <end position="157"/>
    </location>
</feature>
<feature type="domain" description="Protein export membrane protein SecD/SecF C-terminal" evidence="13">
    <location>
        <begin position="111"/>
        <end position="293"/>
    </location>
</feature>
<dbReference type="InterPro" id="IPR022645">
    <property type="entry name" value="SecD/SecF_bac"/>
</dbReference>
<dbReference type="SUPFAM" id="SSF82866">
    <property type="entry name" value="Multidrug efflux transporter AcrB transmembrane domain"/>
    <property type="match status" value="1"/>
</dbReference>
<comment type="similarity">
    <text evidence="12">Belongs to the SecD/SecF family. SecF subfamily.</text>
</comment>
<comment type="similarity">
    <text evidence="10">In the C-terminal section; belongs to the SecD/SecF family. SecF subfamily.</text>
</comment>
<dbReference type="InterPro" id="IPR022813">
    <property type="entry name" value="SecD/SecF_arch_bac"/>
</dbReference>
<dbReference type="GO" id="GO:0015450">
    <property type="term" value="F:protein-transporting ATPase activity"/>
    <property type="evidence" value="ECO:0007669"/>
    <property type="project" value="InterPro"/>
</dbReference>
<feature type="transmembrane region" description="Helical" evidence="12">
    <location>
        <begin position="191"/>
        <end position="212"/>
    </location>
</feature>
<evidence type="ECO:0000256" key="2">
    <source>
        <dbReference type="ARBA" id="ARBA00022448"/>
    </source>
</evidence>
<keyword evidence="4 12" id="KW-0812">Transmembrane</keyword>
<accession>A0A1I4Q9K5</accession>
<dbReference type="GO" id="GO:0043952">
    <property type="term" value="P:protein transport by the Sec complex"/>
    <property type="evidence" value="ECO:0007669"/>
    <property type="project" value="UniProtKB-UniRule"/>
</dbReference>
<evidence type="ECO:0000259" key="13">
    <source>
        <dbReference type="Pfam" id="PF02355"/>
    </source>
</evidence>
<dbReference type="NCBIfam" id="TIGR00966">
    <property type="entry name" value="transloc_SecF"/>
    <property type="match status" value="1"/>
</dbReference>
<proteinExistence type="inferred from homology"/>
<evidence type="ECO:0000256" key="7">
    <source>
        <dbReference type="ARBA" id="ARBA00023010"/>
    </source>
</evidence>
<evidence type="ECO:0000256" key="4">
    <source>
        <dbReference type="ARBA" id="ARBA00022692"/>
    </source>
</evidence>
<dbReference type="InterPro" id="IPR005665">
    <property type="entry name" value="SecF_bac"/>
</dbReference>
<evidence type="ECO:0000256" key="6">
    <source>
        <dbReference type="ARBA" id="ARBA00022989"/>
    </source>
</evidence>
<evidence type="ECO:0000256" key="3">
    <source>
        <dbReference type="ARBA" id="ARBA00022475"/>
    </source>
</evidence>
<dbReference type="RefSeq" id="WP_101288104.1">
    <property type="nucleotide sequence ID" value="NZ_FOUQ01000001.1"/>
</dbReference>
<name>A0A1I4Q9K5_9HYPH</name>
<evidence type="ECO:0000256" key="10">
    <source>
        <dbReference type="ARBA" id="ARBA00060856"/>
    </source>
</evidence>
<evidence type="ECO:0000256" key="5">
    <source>
        <dbReference type="ARBA" id="ARBA00022927"/>
    </source>
</evidence>
<dbReference type="Proteomes" id="UP000233491">
    <property type="component" value="Unassembled WGS sequence"/>
</dbReference>
<comment type="subunit">
    <text evidence="12">Forms a complex with SecD. Part of the essential Sec protein translocation apparatus which comprises SecA, SecYEG and auxiliary proteins SecDF-YajC and YidC.</text>
</comment>
<dbReference type="OrthoDB" id="9774769at2"/>
<dbReference type="EMBL" id="PJNW01000002">
    <property type="protein sequence ID" value="PKR90841.1"/>
    <property type="molecule type" value="Genomic_DNA"/>
</dbReference>
<dbReference type="InterPro" id="IPR055344">
    <property type="entry name" value="SecD_SecF_C_bact"/>
</dbReference>
<dbReference type="Pfam" id="PF07549">
    <property type="entry name" value="Sec_GG"/>
    <property type="match status" value="1"/>
</dbReference>
<evidence type="ECO:0000256" key="1">
    <source>
        <dbReference type="ARBA" id="ARBA00004651"/>
    </source>
</evidence>
<dbReference type="InterPro" id="IPR048634">
    <property type="entry name" value="SecD_SecF_C"/>
</dbReference>
<dbReference type="HAMAP" id="MF_01464_B">
    <property type="entry name" value="SecF_B"/>
    <property type="match status" value="1"/>
</dbReference>
<dbReference type="Gene3D" id="1.20.1640.10">
    <property type="entry name" value="Multidrug efflux transporter AcrB transmembrane domain"/>
    <property type="match status" value="1"/>
</dbReference>
<keyword evidence="15" id="KW-1185">Reference proteome</keyword>
<comment type="similarity">
    <text evidence="11">In the N-terminal section; belongs to the SecD/SecF family. SecD subfamily.</text>
</comment>
<evidence type="ECO:0000313" key="15">
    <source>
        <dbReference type="Proteomes" id="UP000233491"/>
    </source>
</evidence>
<evidence type="ECO:0000313" key="14">
    <source>
        <dbReference type="EMBL" id="PKR90841.1"/>
    </source>
</evidence>
<evidence type="ECO:0000256" key="8">
    <source>
        <dbReference type="ARBA" id="ARBA00023136"/>
    </source>
</evidence>
<dbReference type="InterPro" id="IPR022646">
    <property type="entry name" value="SecD/SecF_CS"/>
</dbReference>
<organism evidence="14 15">
    <name type="scientific">Pleomorphomonas diazotrophica</name>
    <dbReference type="NCBI Taxonomy" id="1166257"/>
    <lineage>
        <taxon>Bacteria</taxon>
        <taxon>Pseudomonadati</taxon>
        <taxon>Pseudomonadota</taxon>
        <taxon>Alphaproteobacteria</taxon>
        <taxon>Hyphomicrobiales</taxon>
        <taxon>Pleomorphomonadaceae</taxon>
        <taxon>Pleomorphomonas</taxon>
    </lineage>
</organism>
<feature type="transmembrane region" description="Helical" evidence="12">
    <location>
        <begin position="164"/>
        <end position="185"/>
    </location>
</feature>
<feature type="transmembrane region" description="Helical" evidence="12">
    <location>
        <begin position="246"/>
        <end position="264"/>
    </location>
</feature>
<dbReference type="PANTHER" id="PTHR30081:SF8">
    <property type="entry name" value="PROTEIN TRANSLOCASE SUBUNIT SECF"/>
    <property type="match status" value="1"/>
</dbReference>
<dbReference type="Pfam" id="PF02355">
    <property type="entry name" value="SecD_SecF_C"/>
    <property type="match status" value="1"/>
</dbReference>
<keyword evidence="8 12" id="KW-0472">Membrane</keyword>
<dbReference type="PANTHER" id="PTHR30081">
    <property type="entry name" value="PROTEIN-EXPORT MEMBRANE PROTEIN SEC"/>
    <property type="match status" value="1"/>
</dbReference>
<gene>
    <name evidence="12 14" type="primary">secF</name>
    <name evidence="14" type="ORF">CXZ10_05680</name>
</gene>
<evidence type="ECO:0000256" key="9">
    <source>
        <dbReference type="ARBA" id="ARBA00059018"/>
    </source>
</evidence>
<keyword evidence="7 12" id="KW-0811">Translocation</keyword>
<comment type="subcellular location">
    <subcellularLocation>
        <location evidence="1 12">Cell membrane</location>
        <topology evidence="1 12">Multi-pass membrane protein</topology>
    </subcellularLocation>
</comment>
<feature type="transmembrane region" description="Helical" evidence="12">
    <location>
        <begin position="21"/>
        <end position="39"/>
    </location>
</feature>
<sequence>MRLLRLFPDDTKIPFMKWRKWSFLISGIASVVCFVVLYTHGMNTGIDFQGGTLMEIQTKSGPADLEAIRNQLNGLGLGEVQVQSFGAEDDVLIRIARQEGGDEAQTAVVGKVQAALGDKVDYRRTEMVGPRVSGELAQNGILGIISALGLIMVYVWFRFEWQYSLGAVIATLHDVVLTIGFFAITQVEFNLSSIAAILTIVGYSLNDTVVVYDRIREMRRKYKRLNLVVLLDLAINQTLTRTTNTALTTLIALSALVIFGGEVIRSFTASMLFGVLIGTYSSIFIAAPILIFLDPQLAGDKSAKKVEDDGDEAAEPA</sequence>
<dbReference type="AlphaFoldDB" id="A0A1I4Q9K5"/>
<dbReference type="PRINTS" id="PR01755">
    <property type="entry name" value="SECFTRNLCASE"/>
</dbReference>
<dbReference type="NCBIfam" id="TIGR00916">
    <property type="entry name" value="2A0604s01"/>
    <property type="match status" value="1"/>
</dbReference>
<keyword evidence="5 12" id="KW-0653">Protein transport</keyword>
<keyword evidence="6 12" id="KW-1133">Transmembrane helix</keyword>
<dbReference type="FunFam" id="1.20.1640.10:FF:000024">
    <property type="entry name" value="Multifunctional fusion protein"/>
    <property type="match status" value="1"/>
</dbReference>
<dbReference type="GO" id="GO:0006605">
    <property type="term" value="P:protein targeting"/>
    <property type="evidence" value="ECO:0007669"/>
    <property type="project" value="UniProtKB-UniRule"/>
</dbReference>
<evidence type="ECO:0000256" key="11">
    <source>
        <dbReference type="ARBA" id="ARBA00061053"/>
    </source>
</evidence>
<protein>
    <recommendedName>
        <fullName evidence="12">Protein-export membrane protein SecF</fullName>
    </recommendedName>
</protein>
<reference evidence="14 15" key="1">
    <citation type="submission" date="2017-12" db="EMBL/GenBank/DDBJ databases">
        <title>Anaerobic carbon monoxide metabolism by Pleomorphomonas carboxyditropha sp. nov., a new mesophilic hydrogenogenic carboxidotroph.</title>
        <authorList>
            <person name="Esquivel-Elizondo S."/>
            <person name="Krajmalnik-Brown R."/>
        </authorList>
    </citation>
    <scope>NUCLEOTIDE SEQUENCE [LARGE SCALE GENOMIC DNA]</scope>
    <source>
        <strain evidence="14 15">R5-392</strain>
    </source>
</reference>